<proteinExistence type="inferred from homology"/>
<dbReference type="Pfam" id="PF00535">
    <property type="entry name" value="Glycos_transf_2"/>
    <property type="match status" value="1"/>
</dbReference>
<dbReference type="KEGG" id="ise:JBKA6_1284"/>
<accession>A0A1J1DZH6</accession>
<evidence type="ECO:0000256" key="1">
    <source>
        <dbReference type="ARBA" id="ARBA00006739"/>
    </source>
</evidence>
<sequence length="326" mass="37459">MENLNVAIVILNYNGIDLIKKFLPSVIKHSSKQADIYIIDNGSSDCSASFIIDNYPEVKLIKHQHNLGYAKGYNLGLKGITHDIFVLLNSDVEVTQNWLTPIIDAFKLDSKIVAAQPKILDAKSKDKFEYAGAGGGFLDRFAYPFCRGRIFDNVETDKGQYNDHCNILWATGACFFVRSKDFFQHGGFDEDFTAHWEEIDLCWRFYNSKKNISYIGTSTVYHVGSATKLGFNEKKVFLNLRNSLLSIVKNAPLKSLAIIVISRLILDQLLFFKFIFEGNFKNALHVPMAHFSFYKLLFKIYKKRAKHQVDNYYKTNSILLKYYFNI</sequence>
<name>A0A1J1DZH6_9FLAO</name>
<comment type="similarity">
    <text evidence="1">Belongs to the glycosyltransferase 2 family.</text>
</comment>
<dbReference type="Proteomes" id="UP000243197">
    <property type="component" value="Chromosome"/>
</dbReference>
<dbReference type="CDD" id="cd04186">
    <property type="entry name" value="GT_2_like_c"/>
    <property type="match status" value="1"/>
</dbReference>
<dbReference type="InterPro" id="IPR029044">
    <property type="entry name" value="Nucleotide-diphossugar_trans"/>
</dbReference>
<dbReference type="PANTHER" id="PTHR43179">
    <property type="entry name" value="RHAMNOSYLTRANSFERASE WBBL"/>
    <property type="match status" value="1"/>
</dbReference>
<feature type="domain" description="Glycosyltransferase 2-like" evidence="4">
    <location>
        <begin position="8"/>
        <end position="121"/>
    </location>
</feature>
<dbReference type="InterPro" id="IPR001173">
    <property type="entry name" value="Glyco_trans_2-like"/>
</dbReference>
<evidence type="ECO:0000256" key="3">
    <source>
        <dbReference type="ARBA" id="ARBA00022679"/>
    </source>
</evidence>
<dbReference type="SUPFAM" id="SSF53448">
    <property type="entry name" value="Nucleotide-diphospho-sugar transferases"/>
    <property type="match status" value="1"/>
</dbReference>
<evidence type="ECO:0000313" key="6">
    <source>
        <dbReference type="Proteomes" id="UP000243197"/>
    </source>
</evidence>
<evidence type="ECO:0000259" key="4">
    <source>
        <dbReference type="Pfam" id="PF00535"/>
    </source>
</evidence>
<evidence type="ECO:0000313" key="5">
    <source>
        <dbReference type="EMBL" id="BAV95297.1"/>
    </source>
</evidence>
<dbReference type="EMBL" id="AP014564">
    <property type="protein sequence ID" value="BAV95297.1"/>
    <property type="molecule type" value="Genomic_DNA"/>
</dbReference>
<dbReference type="OrthoDB" id="9771846at2"/>
<organism evidence="5 6">
    <name type="scientific">Ichthyobacterium seriolicida</name>
    <dbReference type="NCBI Taxonomy" id="242600"/>
    <lineage>
        <taxon>Bacteria</taxon>
        <taxon>Pseudomonadati</taxon>
        <taxon>Bacteroidota</taxon>
        <taxon>Flavobacteriia</taxon>
        <taxon>Flavobacteriales</taxon>
        <taxon>Ichthyobacteriaceae</taxon>
        <taxon>Ichthyobacterium</taxon>
    </lineage>
</organism>
<dbReference type="PANTHER" id="PTHR43179:SF12">
    <property type="entry name" value="GALACTOFURANOSYLTRANSFERASE GLFT2"/>
    <property type="match status" value="1"/>
</dbReference>
<keyword evidence="2" id="KW-0328">Glycosyltransferase</keyword>
<reference evidence="5 6" key="1">
    <citation type="submission" date="2014-03" db="EMBL/GenBank/DDBJ databases">
        <title>complete genome sequence of Flavobacteriaceae bacterium JBKA-6.</title>
        <authorList>
            <person name="Takano T."/>
            <person name="Nakamura Y."/>
            <person name="Takuma S."/>
            <person name="Yasuike M."/>
            <person name="Matsuyama T."/>
            <person name="Sakai T."/>
            <person name="Fujiwara A."/>
            <person name="Kimoto K."/>
            <person name="Fukuda Y."/>
            <person name="Kondo H."/>
            <person name="Hirono I."/>
            <person name="Nakayasu C."/>
        </authorList>
    </citation>
    <scope>NUCLEOTIDE SEQUENCE [LARGE SCALE GENOMIC DNA]</scope>
    <source>
        <strain evidence="5 6">JBKA-6</strain>
    </source>
</reference>
<dbReference type="Gene3D" id="3.90.550.10">
    <property type="entry name" value="Spore Coat Polysaccharide Biosynthesis Protein SpsA, Chain A"/>
    <property type="match status" value="1"/>
</dbReference>
<keyword evidence="6" id="KW-1185">Reference proteome</keyword>
<protein>
    <submittedName>
        <fullName evidence="5">Glycosyltransferase</fullName>
    </submittedName>
</protein>
<gene>
    <name evidence="5" type="ORF">JBKA6_1284</name>
</gene>
<keyword evidence="3 5" id="KW-0808">Transferase</keyword>
<dbReference type="GO" id="GO:0016757">
    <property type="term" value="F:glycosyltransferase activity"/>
    <property type="evidence" value="ECO:0007669"/>
    <property type="project" value="UniProtKB-KW"/>
</dbReference>
<dbReference type="RefSeq" id="WP_096686969.1">
    <property type="nucleotide sequence ID" value="NZ_AP014564.1"/>
</dbReference>
<evidence type="ECO:0000256" key="2">
    <source>
        <dbReference type="ARBA" id="ARBA00022676"/>
    </source>
</evidence>
<dbReference type="AlphaFoldDB" id="A0A1J1DZH6"/>